<evidence type="ECO:0000313" key="2">
    <source>
        <dbReference type="Proteomes" id="UP000531561"/>
    </source>
</evidence>
<dbReference type="EMBL" id="JABFCT010000003">
    <property type="protein sequence ID" value="KAF5877549.1"/>
    <property type="molecule type" value="Genomic_DNA"/>
</dbReference>
<reference evidence="1 2" key="1">
    <citation type="journal article" date="2020" name="Phytopathology">
        <title>A high-quality genome resource of Botrytis fragariae, a new and rapidly spreading fungal pathogen causing strawberry gray mold in the U.S.A.</title>
        <authorList>
            <person name="Wu Y."/>
            <person name="Saski C.A."/>
            <person name="Schnabel G."/>
            <person name="Xiao S."/>
            <person name="Hu M."/>
        </authorList>
    </citation>
    <scope>NUCLEOTIDE SEQUENCE [LARGE SCALE GENOMIC DNA]</scope>
    <source>
        <strain evidence="1 2">BVB16</strain>
    </source>
</reference>
<dbReference type="Proteomes" id="UP000531561">
    <property type="component" value="Unassembled WGS sequence"/>
</dbReference>
<protein>
    <submittedName>
        <fullName evidence="1">Uncharacterized protein</fullName>
    </submittedName>
</protein>
<sequence>MNWLSPDDSSSRPLDPLRTIIHKCFRLAYLIHPNGIAQIPQRSTTARKISSRLAWYAANAMIELRDFGAETWKMMKSTLAIYLGTFDGEMEASPNSSNMTLCKADIHEKIYSSSSVEWPGVSF</sequence>
<keyword evidence="2" id="KW-1185">Reference proteome</keyword>
<name>A0A8H6B1M0_9HELO</name>
<gene>
    <name evidence="1" type="ORF">Bfra_001916</name>
</gene>
<proteinExistence type="predicted"/>
<comment type="caution">
    <text evidence="1">The sequence shown here is derived from an EMBL/GenBank/DDBJ whole genome shotgun (WGS) entry which is preliminary data.</text>
</comment>
<evidence type="ECO:0000313" key="1">
    <source>
        <dbReference type="EMBL" id="KAF5877549.1"/>
    </source>
</evidence>
<dbReference type="AlphaFoldDB" id="A0A8H6B1M0"/>
<dbReference type="OrthoDB" id="3530929at2759"/>
<dbReference type="RefSeq" id="XP_037196495.1">
    <property type="nucleotide sequence ID" value="XM_037332341.1"/>
</dbReference>
<accession>A0A8H6B1M0</accession>
<dbReference type="GeneID" id="59256033"/>
<organism evidence="1 2">
    <name type="scientific">Botrytis fragariae</name>
    <dbReference type="NCBI Taxonomy" id="1964551"/>
    <lineage>
        <taxon>Eukaryota</taxon>
        <taxon>Fungi</taxon>
        <taxon>Dikarya</taxon>
        <taxon>Ascomycota</taxon>
        <taxon>Pezizomycotina</taxon>
        <taxon>Leotiomycetes</taxon>
        <taxon>Helotiales</taxon>
        <taxon>Sclerotiniaceae</taxon>
        <taxon>Botrytis</taxon>
    </lineage>
</organism>